<keyword evidence="4" id="KW-1133">Transmembrane helix</keyword>
<comment type="caution">
    <text evidence="5">The sequence shown here is derived from an EMBL/GenBank/DDBJ whole genome shotgun (WGS) entry which is preliminary data.</text>
</comment>
<dbReference type="GO" id="GO:0007155">
    <property type="term" value="P:cell adhesion"/>
    <property type="evidence" value="ECO:0007669"/>
    <property type="project" value="InterPro"/>
</dbReference>
<dbReference type="InterPro" id="IPR012902">
    <property type="entry name" value="N_methyl_site"/>
</dbReference>
<protein>
    <submittedName>
        <fullName evidence="5">Pilin</fullName>
    </submittedName>
</protein>
<dbReference type="NCBIfam" id="TIGR02532">
    <property type="entry name" value="IV_pilin_GFxxxE"/>
    <property type="match status" value="1"/>
</dbReference>
<dbReference type="PANTHER" id="PTHR30093">
    <property type="entry name" value="GENERAL SECRETION PATHWAY PROTEIN G"/>
    <property type="match status" value="1"/>
</dbReference>
<sequence>MNTVQKGFTLIELMIVVAIIGILAAVALPAYQNYTVKAKVSEVVLAASSCRSIVTDMVQNSPVANMGTVLTNACRIEATKYVNATPARGWSAGNSGVNVNGVISIQGNETTLGGETTARARTIDLTPMMVPTGSTALNPATDGGKTIVGWKCGPSATTPMPAKYLPGSCQGTY</sequence>
<evidence type="ECO:0000256" key="1">
    <source>
        <dbReference type="ARBA" id="ARBA00005233"/>
    </source>
</evidence>
<feature type="transmembrane region" description="Helical" evidence="4">
    <location>
        <begin position="7"/>
        <end position="31"/>
    </location>
</feature>
<evidence type="ECO:0000256" key="2">
    <source>
        <dbReference type="ARBA" id="ARBA00022481"/>
    </source>
</evidence>
<dbReference type="GO" id="GO:0009289">
    <property type="term" value="C:pilus"/>
    <property type="evidence" value="ECO:0007669"/>
    <property type="project" value="InterPro"/>
</dbReference>
<dbReference type="AlphaFoldDB" id="A0AA91FMZ4"/>
<dbReference type="PROSITE" id="PS00409">
    <property type="entry name" value="PROKAR_NTER_METHYL"/>
    <property type="match status" value="1"/>
</dbReference>
<keyword evidence="4" id="KW-0812">Transmembrane</keyword>
<dbReference type="Pfam" id="PF07963">
    <property type="entry name" value="N_methyl"/>
    <property type="match status" value="1"/>
</dbReference>
<name>A0AA91FMZ4_FAUOS</name>
<evidence type="ECO:0000256" key="4">
    <source>
        <dbReference type="SAM" id="Phobius"/>
    </source>
</evidence>
<dbReference type="InterPro" id="IPR001082">
    <property type="entry name" value="Pilin"/>
</dbReference>
<dbReference type="Pfam" id="PF00114">
    <property type="entry name" value="Pilin"/>
    <property type="match status" value="1"/>
</dbReference>
<dbReference type="Gene3D" id="3.30.700.10">
    <property type="entry name" value="Glycoprotein, Type 4 Pilin"/>
    <property type="match status" value="1"/>
</dbReference>
<keyword evidence="2" id="KW-0488">Methylation</keyword>
<evidence type="ECO:0000313" key="5">
    <source>
        <dbReference type="EMBL" id="OBX61344.1"/>
    </source>
</evidence>
<dbReference type="SUPFAM" id="SSF54523">
    <property type="entry name" value="Pili subunits"/>
    <property type="match status" value="1"/>
</dbReference>
<proteinExistence type="inferred from homology"/>
<comment type="similarity">
    <text evidence="1 3">Belongs to the N-Me-Phe pilin family.</text>
</comment>
<keyword evidence="3" id="KW-0281">Fimbrium</keyword>
<dbReference type="EMBL" id="LZMT01000045">
    <property type="protein sequence ID" value="OBX61344.1"/>
    <property type="molecule type" value="Genomic_DNA"/>
</dbReference>
<accession>A0AA91FMZ4</accession>
<dbReference type="InterPro" id="IPR045584">
    <property type="entry name" value="Pilin-like"/>
</dbReference>
<organism evidence="5">
    <name type="scientific">Faucicola osloensis</name>
    <name type="common">Moraxella osloensis</name>
    <dbReference type="NCBI Taxonomy" id="34062"/>
    <lineage>
        <taxon>Bacteria</taxon>
        <taxon>Pseudomonadati</taxon>
        <taxon>Pseudomonadota</taxon>
        <taxon>Gammaproteobacteria</taxon>
        <taxon>Moraxellales</taxon>
        <taxon>Moraxellaceae</taxon>
        <taxon>Faucicola</taxon>
    </lineage>
</organism>
<gene>
    <name evidence="5" type="ORF">A9299_05340</name>
</gene>
<evidence type="ECO:0000256" key="3">
    <source>
        <dbReference type="RuleBase" id="RU000389"/>
    </source>
</evidence>
<reference evidence="5" key="1">
    <citation type="submission" date="2016-06" db="EMBL/GenBank/DDBJ databases">
        <title>Draft genome of Moraxella osloensis CCUG 67237.</title>
        <authorList>
            <person name="Salva-Serra F."/>
            <person name="Engstrom-Jakobsson H."/>
            <person name="Thorell K."/>
            <person name="Gonzales-Siles L."/>
            <person name="Karlsson R."/>
            <person name="Boulund F."/>
            <person name="Engstrand L."/>
            <person name="Kristiansson E."/>
            <person name="Moore E."/>
        </authorList>
    </citation>
    <scope>NUCLEOTIDE SEQUENCE [LARGE SCALE GENOMIC DNA]</scope>
    <source>
        <strain evidence="5">CCUG 67237</strain>
    </source>
</reference>
<dbReference type="PANTHER" id="PTHR30093:SF34">
    <property type="entry name" value="PREPILIN PEPTIDASE-DEPENDENT PROTEIN D"/>
    <property type="match status" value="1"/>
</dbReference>
<keyword evidence="4" id="KW-0472">Membrane</keyword>